<keyword evidence="3" id="KW-1185">Reference proteome</keyword>
<organism evidence="2 3">
    <name type="scientific">Treponema pedis str. T A4</name>
    <dbReference type="NCBI Taxonomy" id="1291379"/>
    <lineage>
        <taxon>Bacteria</taxon>
        <taxon>Pseudomonadati</taxon>
        <taxon>Spirochaetota</taxon>
        <taxon>Spirochaetia</taxon>
        <taxon>Spirochaetales</taxon>
        <taxon>Treponemataceae</taxon>
        <taxon>Treponema</taxon>
    </lineage>
</organism>
<proteinExistence type="predicted"/>
<dbReference type="PATRIC" id="fig|1291379.3.peg.2669"/>
<gene>
    <name evidence="2" type="ORF">TPE_2696</name>
</gene>
<reference evidence="2 3" key="1">
    <citation type="journal article" date="2013" name="PLoS ONE">
        <title>Genome-Wide Relatedness of Treponema pedis, from Gingiva and Necrotic Skin Lesions of Pigs, with the Human Oral Pathogen Treponema denticola.</title>
        <authorList>
            <person name="Svartstrom O."/>
            <person name="Mushtaq M."/>
            <person name="Pringle M."/>
            <person name="Segerman B."/>
        </authorList>
    </citation>
    <scope>NUCLEOTIDE SEQUENCE [LARGE SCALE GENOMIC DNA]</scope>
    <source>
        <strain evidence="2">T A4</strain>
    </source>
</reference>
<dbReference type="InterPro" id="IPR058955">
    <property type="entry name" value="GAPS4b_N"/>
</dbReference>
<feature type="domain" description="GAPS4b N-terminal" evidence="1">
    <location>
        <begin position="557"/>
        <end position="618"/>
    </location>
</feature>
<evidence type="ECO:0000259" key="1">
    <source>
        <dbReference type="Pfam" id="PF26110"/>
    </source>
</evidence>
<accession>S6A286</accession>
<dbReference type="AlphaFoldDB" id="S6A286"/>
<dbReference type="STRING" id="1291379.TPE_2696"/>
<dbReference type="EMBL" id="CP004120">
    <property type="protein sequence ID" value="AGT45168.1"/>
    <property type="molecule type" value="Genomic_DNA"/>
</dbReference>
<dbReference type="Proteomes" id="UP000015620">
    <property type="component" value="Chromosome"/>
</dbReference>
<sequence length="913" mass="106087">MQIRKKGYYRNGCRIKIGNYIYVRRNEMNGSYAIKGYLVQSLVSLLDSFKLDWETVSVEPNDESEKVDIRWTYKNNKKKFVQVKSSKNVFPFSSAEHWANELVEKSGNDVDEYELILVGCVDAKLRGLENNKIGNVLITNRNLSIEDFENLVVLKINEFFETRKEPLIGIKLGRLFAKAMNEDVFHKSIKGESVTRIEFENSLMNALNAVENYLKTTPYSILLRDSTTVNENTESTIIKHILKLIGWDAFNFQEQVKIYDEKLEKDKVFQLDYWGNRDSPLKDNKQDIIYVNADVVSTYPSNFSEEVKKKIDDFNIVRQSLINKNKFNIEETVEHYIQFVLSLAPSENGKQIQSLSDCFQTQYLRDNLIYYTVDNKQIDFIISSIITAREYRKELVTKFLYPITEDNSQMNKIGRRDTYLPPQYINSSILPIVKEDEQKISVLLFCSDPYNKERLKKLIWLLIRLTSGLANDYKIYFSDYDKQYNNEVNEIIRNYKNNELVKKIEIEKLNLCNSRDLSRIPIDISDNLKDSHFDETRNKEKKLRIEPHLIEYLPYGDSLKPFLNSDAILPDDLRLFLKNKGIIFKTAAKTKILQLMTSILFSPIDIESIVDIVNIKDKPLSLSSLRFGLLDKDAKTKDIFIADMITISDLHTDLKADILSFEPKYPQGDDDIFCVTVQLAQKEPTKQALVSTSYSTAKVTAAVDRQTMTLDFIKEHNSKQARIVATRIVKKLSEILIQRGKIDSIAIETKFSDFKNKERVNFLLSFTNIGSSIIFKECDAKLFKYMYDESLELPVECQDKKGKECTMQLQGNKLDTINELQEDTLKEIILAEELKIEYQYNIRGISGRYIVEINFSNALKNKPTPDGLFKFKGVTDIARKDKLKVTSIQKIDSELKNEFRRLIDEKLKEYKKI</sequence>
<protein>
    <recommendedName>
        <fullName evidence="1">GAPS4b N-terminal domain-containing protein</fullName>
    </recommendedName>
</protein>
<dbReference type="HOGENOM" id="CLU_014659_0_0_12"/>
<name>S6A286_9SPIR</name>
<dbReference type="Pfam" id="PF26110">
    <property type="entry name" value="GAPS4b_N"/>
    <property type="match status" value="1"/>
</dbReference>
<evidence type="ECO:0000313" key="3">
    <source>
        <dbReference type="Proteomes" id="UP000015620"/>
    </source>
</evidence>
<dbReference type="KEGG" id="tped:TPE_2696"/>
<evidence type="ECO:0000313" key="2">
    <source>
        <dbReference type="EMBL" id="AGT45168.1"/>
    </source>
</evidence>